<evidence type="ECO:0000256" key="5">
    <source>
        <dbReference type="ARBA" id="ARBA00022833"/>
    </source>
</evidence>
<feature type="domain" description="Probable transposase IS891/IS1136/IS1341" evidence="8">
    <location>
        <begin position="218"/>
        <end position="320"/>
    </location>
</feature>
<dbReference type="Proteomes" id="UP000003959">
    <property type="component" value="Unassembled WGS sequence"/>
</dbReference>
<dbReference type="GO" id="GO:0003677">
    <property type="term" value="F:DNA binding"/>
    <property type="evidence" value="ECO:0007669"/>
    <property type="project" value="UniProtKB-KW"/>
</dbReference>
<evidence type="ECO:0000256" key="1">
    <source>
        <dbReference type="ARBA" id="ARBA00008761"/>
    </source>
</evidence>
<dbReference type="NCBIfam" id="NF040570">
    <property type="entry name" value="guided_TnpB"/>
    <property type="match status" value="1"/>
</dbReference>
<dbReference type="eggNOG" id="COG0675">
    <property type="taxonomic scope" value="Bacteria"/>
</dbReference>
<evidence type="ECO:0000256" key="6">
    <source>
        <dbReference type="ARBA" id="ARBA00023125"/>
    </source>
</evidence>
<dbReference type="InterPro" id="IPR010095">
    <property type="entry name" value="Cas12f1-like_TNB"/>
</dbReference>
<keyword evidence="12" id="KW-1185">Reference proteome</keyword>
<name>F4XKU2_9CYAN</name>
<proteinExistence type="inferred from homology"/>
<dbReference type="InterPro" id="IPR021027">
    <property type="entry name" value="Transposase_put_HTH"/>
</dbReference>
<dbReference type="Pfam" id="PF12323">
    <property type="entry name" value="HTH_OrfB_IS605"/>
    <property type="match status" value="1"/>
</dbReference>
<evidence type="ECO:0000256" key="3">
    <source>
        <dbReference type="ARBA" id="ARBA00022578"/>
    </source>
</evidence>
<dbReference type="InterPro" id="IPR001959">
    <property type="entry name" value="Transposase"/>
</dbReference>
<evidence type="ECO:0000259" key="9">
    <source>
        <dbReference type="Pfam" id="PF07282"/>
    </source>
</evidence>
<dbReference type="PANTHER" id="PTHR30405">
    <property type="entry name" value="TRANSPOSASE"/>
    <property type="match status" value="1"/>
</dbReference>
<keyword evidence="7" id="KW-0233">DNA recombination</keyword>
<dbReference type="Pfam" id="PF07282">
    <property type="entry name" value="Cas12f1-like_TNB"/>
    <property type="match status" value="1"/>
</dbReference>
<evidence type="ECO:0000256" key="2">
    <source>
        <dbReference type="ARBA" id="ARBA00011044"/>
    </source>
</evidence>
<dbReference type="InterPro" id="IPR051399">
    <property type="entry name" value="RNA-guided_DNA_endo/Transpos"/>
</dbReference>
<evidence type="ECO:0000313" key="12">
    <source>
        <dbReference type="Proteomes" id="UP000003959"/>
    </source>
</evidence>
<dbReference type="GO" id="GO:0006310">
    <property type="term" value="P:DNA recombination"/>
    <property type="evidence" value="ECO:0007669"/>
    <property type="project" value="UniProtKB-KW"/>
</dbReference>
<dbReference type="GO" id="GO:0032196">
    <property type="term" value="P:transposition"/>
    <property type="evidence" value="ECO:0007669"/>
    <property type="project" value="UniProtKB-KW"/>
</dbReference>
<evidence type="ECO:0000313" key="11">
    <source>
        <dbReference type="EMBL" id="EGJ34774.1"/>
    </source>
</evidence>
<feature type="domain" description="Transposase putative helix-turn-helix" evidence="10">
    <location>
        <begin position="20"/>
        <end position="64"/>
    </location>
</feature>
<feature type="domain" description="Cas12f1-like TNB" evidence="9">
    <location>
        <begin position="331"/>
        <end position="396"/>
    </location>
</feature>
<evidence type="ECO:0000259" key="8">
    <source>
        <dbReference type="Pfam" id="PF01385"/>
    </source>
</evidence>
<dbReference type="EMBL" id="GL890827">
    <property type="protein sequence ID" value="EGJ34774.1"/>
    <property type="molecule type" value="Genomic_DNA"/>
</dbReference>
<keyword evidence="4" id="KW-0479">Metal-binding</keyword>
<dbReference type="AlphaFoldDB" id="F4XKU2"/>
<dbReference type="GO" id="GO:0046872">
    <property type="term" value="F:metal ion binding"/>
    <property type="evidence" value="ECO:0007669"/>
    <property type="project" value="UniProtKB-KW"/>
</dbReference>
<organism evidence="11 12">
    <name type="scientific">Moorena producens 3L</name>
    <dbReference type="NCBI Taxonomy" id="489825"/>
    <lineage>
        <taxon>Bacteria</taxon>
        <taxon>Bacillati</taxon>
        <taxon>Cyanobacteriota</taxon>
        <taxon>Cyanophyceae</taxon>
        <taxon>Coleofasciculales</taxon>
        <taxon>Coleofasciculaceae</taxon>
        <taxon>Moorena</taxon>
    </lineage>
</organism>
<keyword evidence="5" id="KW-0862">Zinc</keyword>
<sequence>MIAVYGNMHYNSITTIFFPMRTAYQYRLRLTRQQQVTIDQWLDICRRQYNYRLAERFNWWEQNRCDINACPLVCHLPELKDRPDFYAQKRDLVNSKKLFPEYKDLPSHTLQDVIARVKKTFDRWLQGDCNGKRSGKPRFKGVGRYRSIAFPDPIKPEHIDGRLIQLPKIGKLKMILHRPLPDGFKVKTATITKKADGYYITLSLQDSSVPVLTPDAPSLDNTIGIDMGLKEFLVDDSGAYEPIPQHYRKAERCLKRLQRSLSRKKKGSNRRKKAIKRVAKAHLKVSNQRKDFHYKTAKKLLSQGKNLAHEKLNIKGLAKSRLAKSVTDAGWGQFLQILSIKAERAGLLAIAVNPNGTSQNCSECGAKVPKTLSDRLHNCSECGLTIDRDHNAAINIKYLAVGHSVNKAQVASDAIAGVPEKPALYA</sequence>
<evidence type="ECO:0000256" key="7">
    <source>
        <dbReference type="ARBA" id="ARBA00023172"/>
    </source>
</evidence>
<keyword evidence="6" id="KW-0238">DNA-binding</keyword>
<protein>
    <submittedName>
        <fullName evidence="11">Transposase</fullName>
    </submittedName>
</protein>
<comment type="similarity">
    <text evidence="2">In the N-terminal section; belongs to the transposase 2 family.</text>
</comment>
<evidence type="ECO:0000256" key="4">
    <source>
        <dbReference type="ARBA" id="ARBA00022723"/>
    </source>
</evidence>
<accession>F4XKU2</accession>
<dbReference type="Pfam" id="PF01385">
    <property type="entry name" value="OrfB_IS605"/>
    <property type="match status" value="1"/>
</dbReference>
<dbReference type="HOGENOM" id="CLU_032903_0_1_3"/>
<dbReference type="PANTHER" id="PTHR30405:SF25">
    <property type="entry name" value="RNA-GUIDED DNA ENDONUCLEASE INSQ-RELATED"/>
    <property type="match status" value="1"/>
</dbReference>
<keyword evidence="3" id="KW-0815">Transposition</keyword>
<reference evidence="12" key="1">
    <citation type="journal article" date="2011" name="Proc. Natl. Acad. Sci. U.S.A.">
        <title>Genomic insights into the physiology and ecology of the marine filamentous cyanobacterium Lyngbya majuscula.</title>
        <authorList>
            <person name="Jones A.C."/>
            <person name="Monroe E.A."/>
            <person name="Podell S."/>
            <person name="Hess W.R."/>
            <person name="Klages S."/>
            <person name="Esquenazi E."/>
            <person name="Niessen S."/>
            <person name="Hoover H."/>
            <person name="Rothmann M."/>
            <person name="Lasken R.S."/>
            <person name="Yates J.R.III."/>
            <person name="Reinhardt R."/>
            <person name="Kube M."/>
            <person name="Burkart M.D."/>
            <person name="Allen E.E."/>
            <person name="Dorrestein P.C."/>
            <person name="Gerwick W.H."/>
            <person name="Gerwick L."/>
        </authorList>
    </citation>
    <scope>NUCLEOTIDE SEQUENCE [LARGE SCALE GENOMIC DNA]</scope>
    <source>
        <strain evidence="12">3L</strain>
    </source>
</reference>
<gene>
    <name evidence="11" type="ORF">LYNGBM3L_12610</name>
</gene>
<evidence type="ECO:0000259" key="10">
    <source>
        <dbReference type="Pfam" id="PF12323"/>
    </source>
</evidence>
<comment type="similarity">
    <text evidence="1">In the C-terminal section; belongs to the transposase 35 family.</text>
</comment>